<feature type="non-terminal residue" evidence="2">
    <location>
        <position position="1"/>
    </location>
</feature>
<reference evidence="2" key="1">
    <citation type="submission" date="2021-06" db="EMBL/GenBank/DDBJ databases">
        <authorList>
            <person name="Kallberg Y."/>
            <person name="Tangrot J."/>
            <person name="Rosling A."/>
        </authorList>
    </citation>
    <scope>NUCLEOTIDE SEQUENCE</scope>
    <source>
        <strain evidence="2">FL130A</strain>
    </source>
</reference>
<feature type="compositionally biased region" description="Basic and acidic residues" evidence="1">
    <location>
        <begin position="187"/>
        <end position="196"/>
    </location>
</feature>
<dbReference type="Proteomes" id="UP000789508">
    <property type="component" value="Unassembled WGS sequence"/>
</dbReference>
<accession>A0A9N9NN24</accession>
<evidence type="ECO:0000313" key="2">
    <source>
        <dbReference type="EMBL" id="CAG8743596.1"/>
    </source>
</evidence>
<dbReference type="AlphaFoldDB" id="A0A9N9NN24"/>
<sequence length="208" mass="22684">GDNIEVVKASLNDLTIKKPDKIRNLIDKPNGFTYDLKESLSKLPSISSTSSQQSLPIIKYNELDESSAKITNLPMTNTNSINSIKETERPTELAITQFIIKSSTSTEMIDDQTTTLNESMFPPSKSIPIPNRTSSKLGSNGIASIPIQHSGSAPSLAAPSLNSHAHAFVPRSPAVNNMNLAFADLSKNGKYDHSSTEDDEDEQKFIYT</sequence>
<evidence type="ECO:0000313" key="3">
    <source>
        <dbReference type="Proteomes" id="UP000789508"/>
    </source>
</evidence>
<organism evidence="2 3">
    <name type="scientific">Ambispora leptoticha</name>
    <dbReference type="NCBI Taxonomy" id="144679"/>
    <lineage>
        <taxon>Eukaryota</taxon>
        <taxon>Fungi</taxon>
        <taxon>Fungi incertae sedis</taxon>
        <taxon>Mucoromycota</taxon>
        <taxon>Glomeromycotina</taxon>
        <taxon>Glomeromycetes</taxon>
        <taxon>Archaeosporales</taxon>
        <taxon>Ambisporaceae</taxon>
        <taxon>Ambispora</taxon>
    </lineage>
</organism>
<name>A0A9N9NN24_9GLOM</name>
<dbReference type="EMBL" id="CAJVPS010036597">
    <property type="protein sequence ID" value="CAG8743596.1"/>
    <property type="molecule type" value="Genomic_DNA"/>
</dbReference>
<protein>
    <submittedName>
        <fullName evidence="2">2735_t:CDS:1</fullName>
    </submittedName>
</protein>
<evidence type="ECO:0000256" key="1">
    <source>
        <dbReference type="SAM" id="MobiDB-lite"/>
    </source>
</evidence>
<proteinExistence type="predicted"/>
<feature type="region of interest" description="Disordered" evidence="1">
    <location>
        <begin position="187"/>
        <end position="208"/>
    </location>
</feature>
<gene>
    <name evidence="2" type="ORF">ALEPTO_LOCUS13048</name>
</gene>
<comment type="caution">
    <text evidence="2">The sequence shown here is derived from an EMBL/GenBank/DDBJ whole genome shotgun (WGS) entry which is preliminary data.</text>
</comment>
<keyword evidence="3" id="KW-1185">Reference proteome</keyword>
<feature type="non-terminal residue" evidence="2">
    <location>
        <position position="208"/>
    </location>
</feature>